<dbReference type="InterPro" id="IPR006094">
    <property type="entry name" value="Oxid_FAD_bind_N"/>
</dbReference>
<dbReference type="AlphaFoldDB" id="A0A0H1B8J2"/>
<feature type="signal peptide" evidence="5">
    <location>
        <begin position="1"/>
        <end position="21"/>
    </location>
</feature>
<keyword evidence="4" id="KW-0560">Oxidoreductase</keyword>
<evidence type="ECO:0000313" key="7">
    <source>
        <dbReference type="EMBL" id="KLJ05581.1"/>
    </source>
</evidence>
<dbReference type="InterPro" id="IPR016167">
    <property type="entry name" value="FAD-bd_PCMH_sub1"/>
</dbReference>
<protein>
    <recommendedName>
        <fullName evidence="6">FAD-binding PCMH-type domain-containing protein</fullName>
    </recommendedName>
</protein>
<keyword evidence="3" id="KW-0274">FAD</keyword>
<dbReference type="PANTHER" id="PTHR42973:SF13">
    <property type="entry name" value="FAD-BINDING PCMH-TYPE DOMAIN-CONTAINING PROTEIN"/>
    <property type="match status" value="1"/>
</dbReference>
<dbReference type="Pfam" id="PF01565">
    <property type="entry name" value="FAD_binding_4"/>
    <property type="match status" value="1"/>
</dbReference>
<evidence type="ECO:0000256" key="5">
    <source>
        <dbReference type="SAM" id="SignalP"/>
    </source>
</evidence>
<dbReference type="Pfam" id="PF08031">
    <property type="entry name" value="BBE"/>
    <property type="match status" value="1"/>
</dbReference>
<dbReference type="STRING" id="2060906.A0A0H1B8J2"/>
<dbReference type="InterPro" id="IPR016169">
    <property type="entry name" value="FAD-bd_PCMH_sub2"/>
</dbReference>
<dbReference type="EMBL" id="LDEV01003584">
    <property type="protein sequence ID" value="KLJ05581.1"/>
    <property type="molecule type" value="Genomic_DNA"/>
</dbReference>
<dbReference type="InterPro" id="IPR016166">
    <property type="entry name" value="FAD-bd_PCMH"/>
</dbReference>
<dbReference type="GO" id="GO:0071949">
    <property type="term" value="F:FAD binding"/>
    <property type="evidence" value="ECO:0007669"/>
    <property type="project" value="InterPro"/>
</dbReference>
<reference evidence="8" key="1">
    <citation type="journal article" date="2015" name="PLoS Genet.">
        <title>The dynamic genome and transcriptome of the human fungal pathogen Blastomyces and close relative Emmonsia.</title>
        <authorList>
            <person name="Munoz J.F."/>
            <person name="Gauthier G.M."/>
            <person name="Desjardins C.A."/>
            <person name="Gallo J.E."/>
            <person name="Holder J."/>
            <person name="Sullivan T.D."/>
            <person name="Marty A.J."/>
            <person name="Carmen J.C."/>
            <person name="Chen Z."/>
            <person name="Ding L."/>
            <person name="Gujja S."/>
            <person name="Magrini V."/>
            <person name="Misas E."/>
            <person name="Mitreva M."/>
            <person name="Priest M."/>
            <person name="Saif S."/>
            <person name="Whiston E.A."/>
            <person name="Young S."/>
            <person name="Zeng Q."/>
            <person name="Goldman W.E."/>
            <person name="Mardis E.R."/>
            <person name="Taylor J.W."/>
            <person name="McEwen J.G."/>
            <person name="Clay O.K."/>
            <person name="Klein B.S."/>
            <person name="Cuomo C.A."/>
        </authorList>
    </citation>
    <scope>NUCLEOTIDE SEQUENCE [LARGE SCALE GENOMIC DNA]</scope>
    <source>
        <strain evidence="8">UAMH 139</strain>
    </source>
</reference>
<dbReference type="InterPro" id="IPR050416">
    <property type="entry name" value="FAD-linked_Oxidoreductase"/>
</dbReference>
<dbReference type="GO" id="GO:0016491">
    <property type="term" value="F:oxidoreductase activity"/>
    <property type="evidence" value="ECO:0007669"/>
    <property type="project" value="UniProtKB-KW"/>
</dbReference>
<evidence type="ECO:0000256" key="3">
    <source>
        <dbReference type="ARBA" id="ARBA00022827"/>
    </source>
</evidence>
<dbReference type="PROSITE" id="PS51387">
    <property type="entry name" value="FAD_PCMH"/>
    <property type="match status" value="1"/>
</dbReference>
<comment type="similarity">
    <text evidence="1">Belongs to the oxygen-dependent FAD-linked oxidoreductase family.</text>
</comment>
<keyword evidence="5" id="KW-0732">Signal</keyword>
<dbReference type="SUPFAM" id="SSF56176">
    <property type="entry name" value="FAD-binding/transporter-associated domain-like"/>
    <property type="match status" value="1"/>
</dbReference>
<feature type="domain" description="FAD-binding PCMH-type" evidence="6">
    <location>
        <begin position="70"/>
        <end position="241"/>
    </location>
</feature>
<accession>A0A0H1B8J2</accession>
<comment type="caution">
    <text evidence="7">The sequence shown here is derived from an EMBL/GenBank/DDBJ whole genome shotgun (WGS) entry which is preliminary data.</text>
</comment>
<name>A0A0H1B8J2_9EURO</name>
<evidence type="ECO:0000259" key="6">
    <source>
        <dbReference type="PROSITE" id="PS51387"/>
    </source>
</evidence>
<proteinExistence type="inferred from homology"/>
<keyword evidence="2" id="KW-0285">Flavoprotein</keyword>
<evidence type="ECO:0000256" key="4">
    <source>
        <dbReference type="ARBA" id="ARBA00023002"/>
    </source>
</evidence>
<dbReference type="OrthoDB" id="2151789at2759"/>
<dbReference type="InterPro" id="IPR012951">
    <property type="entry name" value="BBE"/>
</dbReference>
<sequence length="505" mass="54304">MVAGIIARLGLVPAFASLCLADLAADFASSNTCRAKDVCSKINERYQGTVFRPGSETYDSENNHYFSPTSASSPICVFVPCNAQEVAGAVEILAASGTKFAVRAAGHMPIPGYSNTDGGVLITFSGMKQLELSGDKSFVSVGPGNTWGNVYEYLEPHGLVSLGGRVGGVGVPGLLLGGGISFYSNQHGFASNNVVAYEVVLASGKIITATATKNSDLFWALKGGGNSFGIVTRFDLATYNSPKICAGILLHDGAPHEEFISAISRFAQEHSKDTKAAITPAINLIPTHDLTVYMSFLFYDGPDCNQPALSDFMDIPSTNRTYRQTTMAKVAAEQDAFIPIGMRRSFHVLSTLATVEAIEIAYDVFASSIKTELSDIPNLTSSIAFQPISKQFIEAGEKKGGNPQGVDASKAPYLWMIQEMSWPDAKDDERIAEYRKTSSAKVEEKLAAAGQNAEYLYLNDADKFQAVFESYGGDNLSKLKQIRAKYDPDRLFTDAMAGGWKVEHA</sequence>
<dbReference type="Gene3D" id="3.30.465.10">
    <property type="match status" value="1"/>
</dbReference>
<evidence type="ECO:0000313" key="8">
    <source>
        <dbReference type="Proteomes" id="UP000053573"/>
    </source>
</evidence>
<gene>
    <name evidence="7" type="ORF">EMPG_10913</name>
</gene>
<feature type="chain" id="PRO_5005199282" description="FAD-binding PCMH-type domain-containing protein" evidence="5">
    <location>
        <begin position="22"/>
        <end position="505"/>
    </location>
</feature>
<dbReference type="Gene3D" id="3.30.43.10">
    <property type="entry name" value="Uridine Diphospho-n-acetylenolpyruvylglucosamine Reductase, domain 2"/>
    <property type="match status" value="1"/>
</dbReference>
<dbReference type="Proteomes" id="UP000053573">
    <property type="component" value="Unassembled WGS sequence"/>
</dbReference>
<evidence type="ECO:0000256" key="1">
    <source>
        <dbReference type="ARBA" id="ARBA00005466"/>
    </source>
</evidence>
<dbReference type="Gene3D" id="3.40.462.20">
    <property type="match status" value="1"/>
</dbReference>
<dbReference type="InterPro" id="IPR036318">
    <property type="entry name" value="FAD-bd_PCMH-like_sf"/>
</dbReference>
<keyword evidence="8" id="KW-1185">Reference proteome</keyword>
<organism evidence="7 8">
    <name type="scientific">Blastomyces silverae</name>
    <dbReference type="NCBI Taxonomy" id="2060906"/>
    <lineage>
        <taxon>Eukaryota</taxon>
        <taxon>Fungi</taxon>
        <taxon>Dikarya</taxon>
        <taxon>Ascomycota</taxon>
        <taxon>Pezizomycotina</taxon>
        <taxon>Eurotiomycetes</taxon>
        <taxon>Eurotiomycetidae</taxon>
        <taxon>Onygenales</taxon>
        <taxon>Ajellomycetaceae</taxon>
        <taxon>Blastomyces</taxon>
    </lineage>
</organism>
<evidence type="ECO:0000256" key="2">
    <source>
        <dbReference type="ARBA" id="ARBA00022630"/>
    </source>
</evidence>
<dbReference type="PANTHER" id="PTHR42973">
    <property type="entry name" value="BINDING OXIDOREDUCTASE, PUTATIVE (AFU_ORTHOLOGUE AFUA_1G17690)-RELATED"/>
    <property type="match status" value="1"/>
</dbReference>